<dbReference type="EMBL" id="CAWUPB010000892">
    <property type="protein sequence ID" value="CAK7327998.1"/>
    <property type="molecule type" value="Genomic_DNA"/>
</dbReference>
<dbReference type="Proteomes" id="UP001314170">
    <property type="component" value="Unassembled WGS sequence"/>
</dbReference>
<organism evidence="1 2">
    <name type="scientific">Dovyalis caffra</name>
    <dbReference type="NCBI Taxonomy" id="77055"/>
    <lineage>
        <taxon>Eukaryota</taxon>
        <taxon>Viridiplantae</taxon>
        <taxon>Streptophyta</taxon>
        <taxon>Embryophyta</taxon>
        <taxon>Tracheophyta</taxon>
        <taxon>Spermatophyta</taxon>
        <taxon>Magnoliopsida</taxon>
        <taxon>eudicotyledons</taxon>
        <taxon>Gunneridae</taxon>
        <taxon>Pentapetalae</taxon>
        <taxon>rosids</taxon>
        <taxon>fabids</taxon>
        <taxon>Malpighiales</taxon>
        <taxon>Salicaceae</taxon>
        <taxon>Flacourtieae</taxon>
        <taxon>Dovyalis</taxon>
    </lineage>
</organism>
<gene>
    <name evidence="1" type="ORF">DCAF_LOCUS5716</name>
</gene>
<comment type="caution">
    <text evidence="1">The sequence shown here is derived from an EMBL/GenBank/DDBJ whole genome shotgun (WGS) entry which is preliminary data.</text>
</comment>
<feature type="non-terminal residue" evidence="1">
    <location>
        <position position="1"/>
    </location>
</feature>
<evidence type="ECO:0000313" key="2">
    <source>
        <dbReference type="Proteomes" id="UP001314170"/>
    </source>
</evidence>
<reference evidence="1 2" key="1">
    <citation type="submission" date="2024-01" db="EMBL/GenBank/DDBJ databases">
        <authorList>
            <person name="Waweru B."/>
        </authorList>
    </citation>
    <scope>NUCLEOTIDE SEQUENCE [LARGE SCALE GENOMIC DNA]</scope>
</reference>
<evidence type="ECO:0000313" key="1">
    <source>
        <dbReference type="EMBL" id="CAK7327998.1"/>
    </source>
</evidence>
<protein>
    <submittedName>
        <fullName evidence="1">Uncharacterized protein</fullName>
    </submittedName>
</protein>
<dbReference type="AlphaFoldDB" id="A0AAV1R3P0"/>
<sequence>ENSHGFKRGDDSEDFCKRRIRTDLRGVAREFSRVEAAKSKINHRLRRASRDGRERKGIVDSLDKCILPPRPTMVARAPIPPLQRDIPPP</sequence>
<keyword evidence="2" id="KW-1185">Reference proteome</keyword>
<proteinExistence type="predicted"/>
<accession>A0AAV1R3P0</accession>
<name>A0AAV1R3P0_9ROSI</name>